<proteinExistence type="predicted"/>
<keyword evidence="6" id="KW-1185">Reference proteome</keyword>
<sequence>MLPRGLTSRMCLVQTEFPVSLLMQHDNYVFTNRDCRSCTNYPIIFITLGWVFLVLSIPSPFMCNDILRNHFIKAKETEEYFTIHMSLTCVALCLSLMFIHLSFITTIYEHLHVVVGSSYILMSFIQLFILVILCLVSFWFGWQSHKLGKAEKLEENELRNLDRDEAYGTESE</sequence>
<dbReference type="EMBL" id="CAJNOQ010002753">
    <property type="protein sequence ID" value="CAF0976589.1"/>
    <property type="molecule type" value="Genomic_DNA"/>
</dbReference>
<gene>
    <name evidence="2" type="ORF">GPM918_LOCUS12524</name>
    <name evidence="3" type="ORF">OVA965_LOCUS28361</name>
    <name evidence="4" type="ORF">SRO942_LOCUS12524</name>
    <name evidence="5" type="ORF">TMI583_LOCUS29113</name>
</gene>
<evidence type="ECO:0000313" key="4">
    <source>
        <dbReference type="EMBL" id="CAF3749449.1"/>
    </source>
</evidence>
<dbReference type="Proteomes" id="UP000682733">
    <property type="component" value="Unassembled WGS sequence"/>
</dbReference>
<keyword evidence="1" id="KW-0472">Membrane</keyword>
<evidence type="ECO:0000313" key="3">
    <source>
        <dbReference type="EMBL" id="CAF1297280.1"/>
    </source>
</evidence>
<dbReference type="SUPFAM" id="SSF103473">
    <property type="entry name" value="MFS general substrate transporter"/>
    <property type="match status" value="1"/>
</dbReference>
<name>A0A814F4T8_9BILA</name>
<dbReference type="Proteomes" id="UP000681722">
    <property type="component" value="Unassembled WGS sequence"/>
</dbReference>
<dbReference type="AlphaFoldDB" id="A0A814F4T8"/>
<protein>
    <submittedName>
        <fullName evidence="2">Uncharacterized protein</fullName>
    </submittedName>
</protein>
<keyword evidence="1" id="KW-1133">Transmembrane helix</keyword>
<feature type="transmembrane region" description="Helical" evidence="1">
    <location>
        <begin position="120"/>
        <end position="142"/>
    </location>
</feature>
<dbReference type="Proteomes" id="UP000663829">
    <property type="component" value="Unassembled WGS sequence"/>
</dbReference>
<organism evidence="2 6">
    <name type="scientific">Didymodactylos carnosus</name>
    <dbReference type="NCBI Taxonomy" id="1234261"/>
    <lineage>
        <taxon>Eukaryota</taxon>
        <taxon>Metazoa</taxon>
        <taxon>Spiralia</taxon>
        <taxon>Gnathifera</taxon>
        <taxon>Rotifera</taxon>
        <taxon>Eurotatoria</taxon>
        <taxon>Bdelloidea</taxon>
        <taxon>Philodinida</taxon>
        <taxon>Philodinidae</taxon>
        <taxon>Didymodactylos</taxon>
    </lineage>
</organism>
<dbReference type="EMBL" id="CAJOBA010040882">
    <property type="protein sequence ID" value="CAF4102660.1"/>
    <property type="molecule type" value="Genomic_DNA"/>
</dbReference>
<feature type="transmembrane region" description="Helical" evidence="1">
    <location>
        <begin position="83"/>
        <end position="108"/>
    </location>
</feature>
<dbReference type="Proteomes" id="UP000677228">
    <property type="component" value="Unassembled WGS sequence"/>
</dbReference>
<evidence type="ECO:0000313" key="5">
    <source>
        <dbReference type="EMBL" id="CAF4102660.1"/>
    </source>
</evidence>
<dbReference type="InterPro" id="IPR036259">
    <property type="entry name" value="MFS_trans_sf"/>
</dbReference>
<evidence type="ECO:0000256" key="1">
    <source>
        <dbReference type="SAM" id="Phobius"/>
    </source>
</evidence>
<feature type="transmembrane region" description="Helical" evidence="1">
    <location>
        <begin position="41"/>
        <end position="62"/>
    </location>
</feature>
<dbReference type="EMBL" id="CAJOBC010002753">
    <property type="protein sequence ID" value="CAF3749449.1"/>
    <property type="molecule type" value="Genomic_DNA"/>
</dbReference>
<comment type="caution">
    <text evidence="2">The sequence shown here is derived from an EMBL/GenBank/DDBJ whole genome shotgun (WGS) entry which is preliminary data.</text>
</comment>
<reference evidence="2" key="1">
    <citation type="submission" date="2021-02" db="EMBL/GenBank/DDBJ databases">
        <authorList>
            <person name="Nowell W R."/>
        </authorList>
    </citation>
    <scope>NUCLEOTIDE SEQUENCE</scope>
</reference>
<accession>A0A814F4T8</accession>
<dbReference type="EMBL" id="CAJNOK010019308">
    <property type="protein sequence ID" value="CAF1297280.1"/>
    <property type="molecule type" value="Genomic_DNA"/>
</dbReference>
<evidence type="ECO:0000313" key="2">
    <source>
        <dbReference type="EMBL" id="CAF0976589.1"/>
    </source>
</evidence>
<evidence type="ECO:0000313" key="6">
    <source>
        <dbReference type="Proteomes" id="UP000663829"/>
    </source>
</evidence>
<keyword evidence="1" id="KW-0812">Transmembrane</keyword>